<organism evidence="1 2">
    <name type="scientific">Musa balbisiana</name>
    <name type="common">Banana</name>
    <dbReference type="NCBI Taxonomy" id="52838"/>
    <lineage>
        <taxon>Eukaryota</taxon>
        <taxon>Viridiplantae</taxon>
        <taxon>Streptophyta</taxon>
        <taxon>Embryophyta</taxon>
        <taxon>Tracheophyta</taxon>
        <taxon>Spermatophyta</taxon>
        <taxon>Magnoliopsida</taxon>
        <taxon>Liliopsida</taxon>
        <taxon>Zingiberales</taxon>
        <taxon>Musaceae</taxon>
        <taxon>Musa</taxon>
    </lineage>
</organism>
<dbReference type="AlphaFoldDB" id="A0A4S8JAD6"/>
<keyword evidence="2" id="KW-1185">Reference proteome</keyword>
<reference evidence="1 2" key="1">
    <citation type="journal article" date="2019" name="Nat. Plants">
        <title>Genome sequencing of Musa balbisiana reveals subgenome evolution and function divergence in polyploid bananas.</title>
        <authorList>
            <person name="Yao X."/>
        </authorList>
    </citation>
    <scope>NUCLEOTIDE SEQUENCE [LARGE SCALE GENOMIC DNA]</scope>
    <source>
        <strain evidence="2">cv. DH-PKW</strain>
        <tissue evidence="1">Leaves</tissue>
    </source>
</reference>
<accession>A0A4S8JAD6</accession>
<name>A0A4S8JAD6_MUSBA</name>
<evidence type="ECO:0000313" key="2">
    <source>
        <dbReference type="Proteomes" id="UP000317650"/>
    </source>
</evidence>
<sequence length="63" mass="7415">MVSNCFFLRNPTSNSKEEAWKCPLKKKYGVFLGEKMVEEEAVRSSWVLAFQAVRKNEEEEEKE</sequence>
<comment type="caution">
    <text evidence="1">The sequence shown here is derived from an EMBL/GenBank/DDBJ whole genome shotgun (WGS) entry which is preliminary data.</text>
</comment>
<dbReference type="Proteomes" id="UP000317650">
    <property type="component" value="Chromosome 3"/>
</dbReference>
<protein>
    <submittedName>
        <fullName evidence="1">Uncharacterized protein</fullName>
    </submittedName>
</protein>
<evidence type="ECO:0000313" key="1">
    <source>
        <dbReference type="EMBL" id="THU58621.1"/>
    </source>
</evidence>
<proteinExistence type="predicted"/>
<gene>
    <name evidence="1" type="ORF">C4D60_Mb03t16290</name>
</gene>
<dbReference type="EMBL" id="PYDT01000006">
    <property type="protein sequence ID" value="THU58621.1"/>
    <property type="molecule type" value="Genomic_DNA"/>
</dbReference>